<comment type="caution">
    <text evidence="2">The sequence shown here is derived from an EMBL/GenBank/DDBJ whole genome shotgun (WGS) entry which is preliminary data.</text>
</comment>
<gene>
    <name evidence="2" type="ORF">HDA32_003698</name>
</gene>
<sequence length="126" mass="13333">MAYQRRSRVEHQIALARALSRAATIELPDRRTAFCSLLHPVLRERLRLDAAPGAFAHDLVQVAEQYRGIGALGTSLAVLDRLEDGSRAMRAIWAAAAPLLGADAPEAEGPGTRTPDTGAAEAGGPP</sequence>
<dbReference type="Proteomes" id="UP000589036">
    <property type="component" value="Unassembled WGS sequence"/>
</dbReference>
<accession>A0A852TXA7</accession>
<evidence type="ECO:0000256" key="1">
    <source>
        <dbReference type="SAM" id="MobiDB-lite"/>
    </source>
</evidence>
<keyword evidence="3" id="KW-1185">Reference proteome</keyword>
<proteinExistence type="predicted"/>
<name>A0A852TXA7_9ACTN</name>
<feature type="region of interest" description="Disordered" evidence="1">
    <location>
        <begin position="102"/>
        <end position="126"/>
    </location>
</feature>
<reference evidence="2 3" key="1">
    <citation type="submission" date="2020-07" db="EMBL/GenBank/DDBJ databases">
        <title>Sequencing the genomes of 1000 actinobacteria strains.</title>
        <authorList>
            <person name="Klenk H.-P."/>
        </authorList>
    </citation>
    <scope>NUCLEOTIDE SEQUENCE [LARGE SCALE GENOMIC DNA]</scope>
    <source>
        <strain evidence="2 3">CXB654</strain>
    </source>
</reference>
<organism evidence="2 3">
    <name type="scientific">Spinactinospora alkalitolerans</name>
    <dbReference type="NCBI Taxonomy" id="687207"/>
    <lineage>
        <taxon>Bacteria</taxon>
        <taxon>Bacillati</taxon>
        <taxon>Actinomycetota</taxon>
        <taxon>Actinomycetes</taxon>
        <taxon>Streptosporangiales</taxon>
        <taxon>Nocardiopsidaceae</taxon>
        <taxon>Spinactinospora</taxon>
    </lineage>
</organism>
<dbReference type="EMBL" id="JACCCC010000001">
    <property type="protein sequence ID" value="NYE48578.1"/>
    <property type="molecule type" value="Genomic_DNA"/>
</dbReference>
<dbReference type="AlphaFoldDB" id="A0A852TXA7"/>
<protein>
    <submittedName>
        <fullName evidence="2">Uncharacterized protein</fullName>
    </submittedName>
</protein>
<evidence type="ECO:0000313" key="2">
    <source>
        <dbReference type="EMBL" id="NYE48578.1"/>
    </source>
</evidence>
<dbReference type="RefSeq" id="WP_179644340.1">
    <property type="nucleotide sequence ID" value="NZ_BAAAYY010000004.1"/>
</dbReference>
<evidence type="ECO:0000313" key="3">
    <source>
        <dbReference type="Proteomes" id="UP000589036"/>
    </source>
</evidence>